<evidence type="ECO:0000313" key="4">
    <source>
        <dbReference type="Proteomes" id="UP001292094"/>
    </source>
</evidence>
<sequence length="80" mass="9040">MRLSLFLMALLAMVAVSSAMPADEERDVAKEELDEEVEVAVMHRVRRDDSSESSESSESDEDSSSSESDESDEDKRRKRK</sequence>
<dbReference type="EMBL" id="JAWZYT010000466">
    <property type="protein sequence ID" value="KAK4323177.1"/>
    <property type="molecule type" value="Genomic_DNA"/>
</dbReference>
<proteinExistence type="predicted"/>
<evidence type="ECO:0000256" key="1">
    <source>
        <dbReference type="SAM" id="MobiDB-lite"/>
    </source>
</evidence>
<reference evidence="3" key="1">
    <citation type="submission" date="2023-11" db="EMBL/GenBank/DDBJ databases">
        <title>Genome assemblies of two species of porcelain crab, Petrolisthes cinctipes and Petrolisthes manimaculis (Anomura: Porcellanidae).</title>
        <authorList>
            <person name="Angst P."/>
        </authorList>
    </citation>
    <scope>NUCLEOTIDE SEQUENCE</scope>
    <source>
        <strain evidence="3">PB745_02</strain>
        <tissue evidence="3">Gill</tissue>
    </source>
</reference>
<keyword evidence="2" id="KW-0732">Signal</keyword>
<feature type="region of interest" description="Disordered" evidence="1">
    <location>
        <begin position="20"/>
        <end position="80"/>
    </location>
</feature>
<feature type="compositionally biased region" description="Acidic residues" evidence="1">
    <location>
        <begin position="22"/>
        <end position="38"/>
    </location>
</feature>
<organism evidence="3 4">
    <name type="scientific">Petrolisthes manimaculis</name>
    <dbReference type="NCBI Taxonomy" id="1843537"/>
    <lineage>
        <taxon>Eukaryota</taxon>
        <taxon>Metazoa</taxon>
        <taxon>Ecdysozoa</taxon>
        <taxon>Arthropoda</taxon>
        <taxon>Crustacea</taxon>
        <taxon>Multicrustacea</taxon>
        <taxon>Malacostraca</taxon>
        <taxon>Eumalacostraca</taxon>
        <taxon>Eucarida</taxon>
        <taxon>Decapoda</taxon>
        <taxon>Pleocyemata</taxon>
        <taxon>Anomura</taxon>
        <taxon>Galatheoidea</taxon>
        <taxon>Porcellanidae</taxon>
        <taxon>Petrolisthes</taxon>
    </lineage>
</organism>
<gene>
    <name evidence="3" type="ORF">Pmani_006125</name>
</gene>
<name>A0AAE1UGU5_9EUCA</name>
<dbReference type="AlphaFoldDB" id="A0AAE1UGU5"/>
<protein>
    <submittedName>
        <fullName evidence="3">Uncharacterized protein</fullName>
    </submittedName>
</protein>
<dbReference type="Proteomes" id="UP001292094">
    <property type="component" value="Unassembled WGS sequence"/>
</dbReference>
<accession>A0AAE1UGU5</accession>
<evidence type="ECO:0000313" key="3">
    <source>
        <dbReference type="EMBL" id="KAK4323177.1"/>
    </source>
</evidence>
<comment type="caution">
    <text evidence="3">The sequence shown here is derived from an EMBL/GenBank/DDBJ whole genome shotgun (WGS) entry which is preliminary data.</text>
</comment>
<feature type="chain" id="PRO_5042006414" evidence="2">
    <location>
        <begin position="20"/>
        <end position="80"/>
    </location>
</feature>
<feature type="signal peptide" evidence="2">
    <location>
        <begin position="1"/>
        <end position="19"/>
    </location>
</feature>
<evidence type="ECO:0000256" key="2">
    <source>
        <dbReference type="SAM" id="SignalP"/>
    </source>
</evidence>
<keyword evidence="4" id="KW-1185">Reference proteome</keyword>
<feature type="compositionally biased region" description="Acidic residues" evidence="1">
    <location>
        <begin position="51"/>
        <end position="72"/>
    </location>
</feature>